<protein>
    <recommendedName>
        <fullName evidence="4">Lipoprotein</fullName>
    </recommendedName>
</protein>
<reference evidence="2 3" key="1">
    <citation type="journal article" date="2019" name="Int. J. Syst. Evol. Microbiol.">
        <title>The Global Catalogue of Microorganisms (GCM) 10K type strain sequencing project: providing services to taxonomists for standard genome sequencing and annotation.</title>
        <authorList>
            <consortium name="The Broad Institute Genomics Platform"/>
            <consortium name="The Broad Institute Genome Sequencing Center for Infectious Disease"/>
            <person name="Wu L."/>
            <person name="Ma J."/>
        </authorList>
    </citation>
    <scope>NUCLEOTIDE SEQUENCE [LARGE SCALE GENOMIC DNA]</scope>
    <source>
        <strain evidence="2 3">JCM 13250</strain>
    </source>
</reference>
<dbReference type="PROSITE" id="PS51257">
    <property type="entry name" value="PROKAR_LIPOPROTEIN"/>
    <property type="match status" value="1"/>
</dbReference>
<sequence>MTRTFFVAVVLLVTVAGCGLWPADDPPAAVTLPRDYAGLLGPAGLDTFVALADSMTSVSPESARLVGPNYGVAFDALGIATAVDGLRFTELATGLHPDDIGSARRVEHRPAAGRELLLAHVPSRVSLPEPTDGYGDLFMAWRIVTADGERPLLRDSHPDCLCVGSIIMVSVPTGGFARLTATVDGVTAALDLRTGRPIAGS</sequence>
<keyword evidence="3" id="KW-1185">Reference proteome</keyword>
<organism evidence="2 3">
    <name type="scientific">Luedemannella flava</name>
    <dbReference type="NCBI Taxonomy" id="349316"/>
    <lineage>
        <taxon>Bacteria</taxon>
        <taxon>Bacillati</taxon>
        <taxon>Actinomycetota</taxon>
        <taxon>Actinomycetes</taxon>
        <taxon>Micromonosporales</taxon>
        <taxon>Micromonosporaceae</taxon>
        <taxon>Luedemannella</taxon>
    </lineage>
</organism>
<comment type="caution">
    <text evidence="2">The sequence shown here is derived from an EMBL/GenBank/DDBJ whole genome shotgun (WGS) entry which is preliminary data.</text>
</comment>
<keyword evidence="1" id="KW-0732">Signal</keyword>
<evidence type="ECO:0000313" key="3">
    <source>
        <dbReference type="Proteomes" id="UP001500218"/>
    </source>
</evidence>
<dbReference type="Proteomes" id="UP001500218">
    <property type="component" value="Unassembled WGS sequence"/>
</dbReference>
<proteinExistence type="predicted"/>
<gene>
    <name evidence="2" type="ORF">GCM10009682_53740</name>
</gene>
<dbReference type="EMBL" id="BAAALT010000242">
    <property type="protein sequence ID" value="GAA1827801.1"/>
    <property type="molecule type" value="Genomic_DNA"/>
</dbReference>
<name>A0ABN2MKI8_9ACTN</name>
<accession>A0ABN2MKI8</accession>
<feature type="chain" id="PRO_5046373385" description="Lipoprotein" evidence="1">
    <location>
        <begin position="24"/>
        <end position="201"/>
    </location>
</feature>
<evidence type="ECO:0000313" key="2">
    <source>
        <dbReference type="EMBL" id="GAA1827801.1"/>
    </source>
</evidence>
<evidence type="ECO:0000256" key="1">
    <source>
        <dbReference type="SAM" id="SignalP"/>
    </source>
</evidence>
<feature type="signal peptide" evidence="1">
    <location>
        <begin position="1"/>
        <end position="23"/>
    </location>
</feature>
<evidence type="ECO:0008006" key="4">
    <source>
        <dbReference type="Google" id="ProtNLM"/>
    </source>
</evidence>
<dbReference type="RefSeq" id="WP_344138318.1">
    <property type="nucleotide sequence ID" value="NZ_BAAALT010000242.1"/>
</dbReference>